<organism evidence="1 2">
    <name type="scientific">Agrobacterium phage Atu_ph07</name>
    <dbReference type="NCBI Taxonomy" id="2024264"/>
    <lineage>
        <taxon>Viruses</taxon>
        <taxon>Duplodnaviria</taxon>
        <taxon>Heunggongvirae</taxon>
        <taxon>Uroviricota</taxon>
        <taxon>Caudoviricetes</taxon>
        <taxon>Polybotosvirus</taxon>
        <taxon>Polybotosvirus Atuph07</taxon>
    </lineage>
</organism>
<dbReference type="RefSeq" id="YP_009611821.1">
    <property type="nucleotide sequence ID" value="NC_042013.1"/>
</dbReference>
<dbReference type="KEGG" id="vg:40088159"/>
<evidence type="ECO:0000313" key="1">
    <source>
        <dbReference type="EMBL" id="AUZ94938.1"/>
    </source>
</evidence>
<dbReference type="Proteomes" id="UP000223025">
    <property type="component" value="Segment"/>
</dbReference>
<protein>
    <submittedName>
        <fullName evidence="1">Uncharacterized protein</fullName>
    </submittedName>
</protein>
<keyword evidence="2" id="KW-1185">Reference proteome</keyword>
<name>A0A2L0UZI4_9CAUD</name>
<proteinExistence type="predicted"/>
<dbReference type="EMBL" id="MF403008">
    <property type="protein sequence ID" value="AUZ94938.1"/>
    <property type="molecule type" value="Genomic_DNA"/>
</dbReference>
<reference evidence="1 2" key="1">
    <citation type="submission" date="2017-06" db="EMBL/GenBank/DDBJ databases">
        <authorList>
            <person name="Kim H.J."/>
            <person name="Triplett B.A."/>
        </authorList>
    </citation>
    <scope>NUCLEOTIDE SEQUENCE [LARGE SCALE GENOMIC DNA]</scope>
</reference>
<sequence>MANYPRTTEGFATALAAAKSVAKMHPDKEYVLYVDYRNPNEYGVTMRGLFDHSTVLDGTAACVIDAEGNMTTI</sequence>
<dbReference type="GeneID" id="40088159"/>
<evidence type="ECO:0000313" key="2">
    <source>
        <dbReference type="Proteomes" id="UP000223025"/>
    </source>
</evidence>
<accession>A0A2L0UZI4</accession>